<accession>A0A918PVC4</accession>
<keyword evidence="2" id="KW-1185">Reference proteome</keyword>
<proteinExistence type="predicted"/>
<reference evidence="1" key="2">
    <citation type="submission" date="2020-09" db="EMBL/GenBank/DDBJ databases">
        <authorList>
            <person name="Sun Q."/>
            <person name="Kim S."/>
        </authorList>
    </citation>
    <scope>NUCLEOTIDE SEQUENCE</scope>
    <source>
        <strain evidence="1">KCTC 32296</strain>
    </source>
</reference>
<organism evidence="1 2">
    <name type="scientific">Asticcacaulis endophyticus</name>
    <dbReference type="NCBI Taxonomy" id="1395890"/>
    <lineage>
        <taxon>Bacteria</taxon>
        <taxon>Pseudomonadati</taxon>
        <taxon>Pseudomonadota</taxon>
        <taxon>Alphaproteobacteria</taxon>
        <taxon>Caulobacterales</taxon>
        <taxon>Caulobacteraceae</taxon>
        <taxon>Asticcacaulis</taxon>
    </lineage>
</organism>
<protein>
    <recommendedName>
        <fullName evidence="3">Avidin family protein</fullName>
    </recommendedName>
</protein>
<name>A0A918PVC4_9CAUL</name>
<dbReference type="RefSeq" id="WP_189484661.1">
    <property type="nucleotide sequence ID" value="NZ_BMZB01000001.1"/>
</dbReference>
<dbReference type="EMBL" id="BMZB01000001">
    <property type="protein sequence ID" value="GGZ22117.1"/>
    <property type="molecule type" value="Genomic_DNA"/>
</dbReference>
<evidence type="ECO:0000313" key="2">
    <source>
        <dbReference type="Proteomes" id="UP000662572"/>
    </source>
</evidence>
<evidence type="ECO:0008006" key="3">
    <source>
        <dbReference type="Google" id="ProtNLM"/>
    </source>
</evidence>
<reference evidence="1" key="1">
    <citation type="journal article" date="2014" name="Int. J. Syst. Evol. Microbiol.">
        <title>Complete genome sequence of Corynebacterium casei LMG S-19264T (=DSM 44701T), isolated from a smear-ripened cheese.</title>
        <authorList>
            <consortium name="US DOE Joint Genome Institute (JGI-PGF)"/>
            <person name="Walter F."/>
            <person name="Albersmeier A."/>
            <person name="Kalinowski J."/>
            <person name="Ruckert C."/>
        </authorList>
    </citation>
    <scope>NUCLEOTIDE SEQUENCE</scope>
    <source>
        <strain evidence="1">KCTC 32296</strain>
    </source>
</reference>
<dbReference type="Proteomes" id="UP000662572">
    <property type="component" value="Unassembled WGS sequence"/>
</dbReference>
<dbReference type="AlphaFoldDB" id="A0A918PVC4"/>
<sequence length="142" mass="15480">MTENLTGVWHGTYSYPLEYMMPDCYFVAVIIHTNSILSGTIFETVTADFDISGDLNAVIDGTVAGGAITFLKTYDGQNGWDHSVHYSGLLNGEHNEITGSWTIHDVQGTFSGTFIMIRKRSTESKAALTESIALHVASVLSQ</sequence>
<comment type="caution">
    <text evidence="1">The sequence shown here is derived from an EMBL/GenBank/DDBJ whole genome shotgun (WGS) entry which is preliminary data.</text>
</comment>
<evidence type="ECO:0000313" key="1">
    <source>
        <dbReference type="EMBL" id="GGZ22117.1"/>
    </source>
</evidence>
<gene>
    <name evidence="1" type="ORF">GCM10011273_03670</name>
</gene>